<reference evidence="4" key="1">
    <citation type="submission" date="2021-05" db="EMBL/GenBank/DDBJ databases">
        <title>Genome of Sphingobium sp. strain.</title>
        <authorList>
            <person name="Fan R."/>
        </authorList>
    </citation>
    <scope>NUCLEOTIDE SEQUENCE</scope>
    <source>
        <strain evidence="4">H33</strain>
    </source>
</reference>
<evidence type="ECO:0000313" key="5">
    <source>
        <dbReference type="Proteomes" id="UP001138757"/>
    </source>
</evidence>
<dbReference type="InterPro" id="IPR013786">
    <property type="entry name" value="AcylCoA_DH/ox_N"/>
</dbReference>
<dbReference type="SUPFAM" id="SSF47203">
    <property type="entry name" value="Acyl-CoA dehydrogenase C-terminal domain-like"/>
    <property type="match status" value="1"/>
</dbReference>
<dbReference type="GO" id="GO:0008470">
    <property type="term" value="F:3-methylbutanoyl-CoA dehydrogenase activity"/>
    <property type="evidence" value="ECO:0007669"/>
    <property type="project" value="TreeGrafter"/>
</dbReference>
<evidence type="ECO:0000259" key="3">
    <source>
        <dbReference type="Pfam" id="PF08028"/>
    </source>
</evidence>
<dbReference type="AlphaFoldDB" id="A0A9X1IQK4"/>
<protein>
    <submittedName>
        <fullName evidence="4">Acyl-CoA dehydrogenase family protein</fullName>
    </submittedName>
</protein>
<dbReference type="InterPro" id="IPR013107">
    <property type="entry name" value="Acyl-CoA_DH_C"/>
</dbReference>
<dbReference type="InterPro" id="IPR009100">
    <property type="entry name" value="AcylCoA_DH/oxidase_NM_dom_sf"/>
</dbReference>
<dbReference type="PANTHER" id="PTHR43884:SF12">
    <property type="entry name" value="ISOVALERYL-COA DEHYDROGENASE, MITOCHONDRIAL-RELATED"/>
    <property type="match status" value="1"/>
</dbReference>
<dbReference type="EMBL" id="JAHGAW010000004">
    <property type="protein sequence ID" value="MBT2186585.1"/>
    <property type="molecule type" value="Genomic_DNA"/>
</dbReference>
<keyword evidence="5" id="KW-1185">Reference proteome</keyword>
<dbReference type="GO" id="GO:0050660">
    <property type="term" value="F:flavin adenine dinucleotide binding"/>
    <property type="evidence" value="ECO:0007669"/>
    <property type="project" value="InterPro"/>
</dbReference>
<evidence type="ECO:0000256" key="1">
    <source>
        <dbReference type="ARBA" id="ARBA00023002"/>
    </source>
</evidence>
<dbReference type="GO" id="GO:0006552">
    <property type="term" value="P:L-leucine catabolic process"/>
    <property type="evidence" value="ECO:0007669"/>
    <property type="project" value="TreeGrafter"/>
</dbReference>
<keyword evidence="1" id="KW-0560">Oxidoreductase</keyword>
<dbReference type="PIRSF" id="PIRSF016578">
    <property type="entry name" value="HsaA"/>
    <property type="match status" value="1"/>
</dbReference>
<dbReference type="SUPFAM" id="SSF56645">
    <property type="entry name" value="Acyl-CoA dehydrogenase NM domain-like"/>
    <property type="match status" value="1"/>
</dbReference>
<feature type="domain" description="Acyl-CoA dehydrogenase C-terminal" evidence="3">
    <location>
        <begin position="244"/>
        <end position="377"/>
    </location>
</feature>
<dbReference type="Proteomes" id="UP001138757">
    <property type="component" value="Unassembled WGS sequence"/>
</dbReference>
<dbReference type="Gene3D" id="1.20.140.10">
    <property type="entry name" value="Butyryl-CoA Dehydrogenase, subunit A, domain 3"/>
    <property type="match status" value="1"/>
</dbReference>
<dbReference type="Pfam" id="PF08028">
    <property type="entry name" value="Acyl-CoA_dh_2"/>
    <property type="match status" value="1"/>
</dbReference>
<comment type="caution">
    <text evidence="4">The sequence shown here is derived from an EMBL/GenBank/DDBJ whole genome shotgun (WGS) entry which is preliminary data.</text>
</comment>
<dbReference type="Gene3D" id="1.10.540.10">
    <property type="entry name" value="Acyl-CoA dehydrogenase/oxidase, N-terminal domain"/>
    <property type="match status" value="1"/>
</dbReference>
<gene>
    <name evidence="4" type="ORF">KK488_06440</name>
</gene>
<dbReference type="InterPro" id="IPR046373">
    <property type="entry name" value="Acyl-CoA_Oxase/DH_mid-dom_sf"/>
</dbReference>
<dbReference type="InterPro" id="IPR036250">
    <property type="entry name" value="AcylCo_DH-like_C"/>
</dbReference>
<dbReference type="Pfam" id="PF02771">
    <property type="entry name" value="Acyl-CoA_dh_N"/>
    <property type="match status" value="1"/>
</dbReference>
<sequence length="398" mass="41531">MTTGQSEAPAMDGAAILAAARALAPGLAARSADIERARRLPPDVVAALRAAGMFRMAMPAARGGPQMSLPEQIEVLEVLAAADASVGWCVKIGADSGYFAGVMAPAVADELLPGLDLAIAGFAPPGPGRLDRVEGGYVLNGRFPFGSGSTHADLFFATGVVFEEDGRPAQGGQWGGVMPRIAFVKPAQVTIEDTWHSTGLSGTGSHHWVAKDVFVAERHTLDPFTQIRRRDIANYAHPLNFTATLAAIPLGIMARALDEALAFAQAKTVAFPPPARGMSTIPQVCGTIAQAHAAYRAARALVFESAQTFVAALAATGEAPQTVRATLGLSMIHATRTACDVVHTLFDLVGTAAIHKEAVMGRLLRDALTANQHVTVSQTMVETHGAALFGAPNPSPFF</sequence>
<evidence type="ECO:0000313" key="4">
    <source>
        <dbReference type="EMBL" id="MBT2186585.1"/>
    </source>
</evidence>
<dbReference type="Gene3D" id="2.40.110.10">
    <property type="entry name" value="Butyryl-CoA Dehydrogenase, subunit A, domain 2"/>
    <property type="match status" value="1"/>
</dbReference>
<accession>A0A9X1IQK4</accession>
<organism evidence="4 5">
    <name type="scientific">Sphingobium nicotianae</name>
    <dbReference type="NCBI Taxonomy" id="2782607"/>
    <lineage>
        <taxon>Bacteria</taxon>
        <taxon>Pseudomonadati</taxon>
        <taxon>Pseudomonadota</taxon>
        <taxon>Alphaproteobacteria</taxon>
        <taxon>Sphingomonadales</taxon>
        <taxon>Sphingomonadaceae</taxon>
        <taxon>Sphingobium</taxon>
    </lineage>
</organism>
<dbReference type="PANTHER" id="PTHR43884">
    <property type="entry name" value="ACYL-COA DEHYDROGENASE"/>
    <property type="match status" value="1"/>
</dbReference>
<evidence type="ECO:0000259" key="2">
    <source>
        <dbReference type="Pfam" id="PF02771"/>
    </source>
</evidence>
<feature type="domain" description="Acyl-CoA dehydrogenase/oxidase N-terminal" evidence="2">
    <location>
        <begin position="21"/>
        <end position="93"/>
    </location>
</feature>
<dbReference type="InterPro" id="IPR037069">
    <property type="entry name" value="AcylCoA_DH/ox_N_sf"/>
</dbReference>
<proteinExistence type="predicted"/>
<dbReference type="RefSeq" id="WP_214622346.1">
    <property type="nucleotide sequence ID" value="NZ_JAHGAW010000004.1"/>
</dbReference>
<name>A0A9X1IQK4_9SPHN</name>